<dbReference type="Pfam" id="PF14750">
    <property type="entry name" value="INTS2"/>
    <property type="match status" value="1"/>
</dbReference>
<protein>
    <recommendedName>
        <fullName evidence="3">Integrator complex subunit 2</fullName>
    </recommendedName>
</protein>
<reference evidence="1" key="1">
    <citation type="submission" date="2013-04" db="EMBL/GenBank/DDBJ databases">
        <authorList>
            <person name="Qu J."/>
            <person name="Murali S.C."/>
            <person name="Bandaranaike D."/>
            <person name="Bellair M."/>
            <person name="Blankenburg K."/>
            <person name="Chao H."/>
            <person name="Dinh H."/>
            <person name="Doddapaneni H."/>
            <person name="Downs B."/>
            <person name="Dugan-Rocha S."/>
            <person name="Elkadiri S."/>
            <person name="Gnanaolivu R.D."/>
            <person name="Hernandez B."/>
            <person name="Javaid M."/>
            <person name="Jayaseelan J.C."/>
            <person name="Lee S."/>
            <person name="Li M."/>
            <person name="Ming W."/>
            <person name="Munidasa M."/>
            <person name="Muniz J."/>
            <person name="Nguyen L."/>
            <person name="Ongeri F."/>
            <person name="Osuji N."/>
            <person name="Pu L.-L."/>
            <person name="Puazo M."/>
            <person name="Qu C."/>
            <person name="Quiroz J."/>
            <person name="Raj R."/>
            <person name="Weissenberger G."/>
            <person name="Xin Y."/>
            <person name="Zou X."/>
            <person name="Han Y."/>
            <person name="Richards S."/>
            <person name="Worley K."/>
            <person name="Muzny D."/>
            <person name="Gibbs R."/>
        </authorList>
    </citation>
    <scope>NUCLEOTIDE SEQUENCE</scope>
    <source>
        <strain evidence="1">Sampled in the wild</strain>
    </source>
</reference>
<evidence type="ECO:0000313" key="1">
    <source>
        <dbReference type="EMBL" id="KAG8238724.1"/>
    </source>
</evidence>
<name>A0A8K0KQR6_LADFU</name>
<dbReference type="Proteomes" id="UP000792457">
    <property type="component" value="Unassembled WGS sequence"/>
</dbReference>
<dbReference type="InterPro" id="IPR029321">
    <property type="entry name" value="INTS2"/>
</dbReference>
<comment type="caution">
    <text evidence="1">The sequence shown here is derived from an EMBL/GenBank/DDBJ whole genome shotgun (WGS) entry which is preliminary data.</text>
</comment>
<gene>
    <name evidence="1" type="ORF">J437_LFUL015283</name>
</gene>
<dbReference type="EMBL" id="KZ309420">
    <property type="protein sequence ID" value="KAG8238724.1"/>
    <property type="molecule type" value="Genomic_DNA"/>
</dbReference>
<dbReference type="GO" id="GO:0032039">
    <property type="term" value="C:integrator complex"/>
    <property type="evidence" value="ECO:0007669"/>
    <property type="project" value="InterPro"/>
</dbReference>
<proteinExistence type="predicted"/>
<organism evidence="1 2">
    <name type="scientific">Ladona fulva</name>
    <name type="common">Scarce chaser dragonfly</name>
    <name type="synonym">Libellula fulva</name>
    <dbReference type="NCBI Taxonomy" id="123851"/>
    <lineage>
        <taxon>Eukaryota</taxon>
        <taxon>Metazoa</taxon>
        <taxon>Ecdysozoa</taxon>
        <taxon>Arthropoda</taxon>
        <taxon>Hexapoda</taxon>
        <taxon>Insecta</taxon>
        <taxon>Pterygota</taxon>
        <taxon>Palaeoptera</taxon>
        <taxon>Odonata</taxon>
        <taxon>Epiprocta</taxon>
        <taxon>Anisoptera</taxon>
        <taxon>Libelluloidea</taxon>
        <taxon>Libellulidae</taxon>
        <taxon>Ladona</taxon>
    </lineage>
</organism>
<reference evidence="1" key="2">
    <citation type="submission" date="2017-10" db="EMBL/GenBank/DDBJ databases">
        <title>Ladona fulva Genome sequencing and assembly.</title>
        <authorList>
            <person name="Murali S."/>
            <person name="Richards S."/>
            <person name="Bandaranaike D."/>
            <person name="Bellair M."/>
            <person name="Blankenburg K."/>
            <person name="Chao H."/>
            <person name="Dinh H."/>
            <person name="Doddapaneni H."/>
            <person name="Dugan-Rocha S."/>
            <person name="Elkadiri S."/>
            <person name="Gnanaolivu R."/>
            <person name="Hernandez B."/>
            <person name="Skinner E."/>
            <person name="Javaid M."/>
            <person name="Lee S."/>
            <person name="Li M."/>
            <person name="Ming W."/>
            <person name="Munidasa M."/>
            <person name="Muniz J."/>
            <person name="Nguyen L."/>
            <person name="Hughes D."/>
            <person name="Osuji N."/>
            <person name="Pu L.-L."/>
            <person name="Puazo M."/>
            <person name="Qu C."/>
            <person name="Quiroz J."/>
            <person name="Raj R."/>
            <person name="Weissenberger G."/>
            <person name="Xin Y."/>
            <person name="Zou X."/>
            <person name="Han Y."/>
            <person name="Worley K."/>
            <person name="Muzny D."/>
            <person name="Gibbs R."/>
        </authorList>
    </citation>
    <scope>NUCLEOTIDE SEQUENCE</scope>
    <source>
        <strain evidence="1">Sampled in the wild</strain>
    </source>
</reference>
<accession>A0A8K0KQR6</accession>
<dbReference type="OrthoDB" id="3363059at2759"/>
<evidence type="ECO:0008006" key="3">
    <source>
        <dbReference type="Google" id="ProtNLM"/>
    </source>
</evidence>
<dbReference type="PANTHER" id="PTHR28608">
    <property type="entry name" value="INTEGRATOR COMPLEX SUBUNIT 2"/>
    <property type="match status" value="1"/>
</dbReference>
<dbReference type="PANTHER" id="PTHR28608:SF1">
    <property type="entry name" value="INTEGRATOR COMPLEX SUBUNIT 2"/>
    <property type="match status" value="1"/>
</dbReference>
<evidence type="ECO:0000313" key="2">
    <source>
        <dbReference type="Proteomes" id="UP000792457"/>
    </source>
</evidence>
<keyword evidence="2" id="KW-1185">Reference proteome</keyword>
<dbReference type="AlphaFoldDB" id="A0A8K0KQR6"/>
<sequence>MVQLLDHPLAANAGGAQLTNDAEREELKAALVATQESAAVQILLEACLEMPEDRAKPGQMWALREVRSLICSYLHQVFIRDPHLAKLVHFQGYPRELLPVTVQGIPSMHICLDFIPELISQPAPEKQVFAVDLVSYLAVQYALPKSLNVARLALNILSTLLGVLPSESRPDFFQPALPALVRICMAFPPLVDDTVSFLMQLGRVCVSQASLDGLSPFPISVIKRNSRWQFKGEQVTSEEKNGAKNQFHDFEDVVMPTNDSLYEEVQKTFSSILTKAILKVKIY</sequence>
<dbReference type="GO" id="GO:0034472">
    <property type="term" value="P:snRNA 3'-end processing"/>
    <property type="evidence" value="ECO:0007669"/>
    <property type="project" value="TreeGrafter"/>
</dbReference>